<feature type="chain" id="PRO_5040887771" description="Sporulation lipoprotein YhcN/YlaJ" evidence="2">
    <location>
        <begin position="22"/>
        <end position="185"/>
    </location>
</feature>
<gene>
    <name evidence="3" type="ORF">J2Z64_001710</name>
</gene>
<dbReference type="RefSeq" id="WP_149475485.1">
    <property type="nucleotide sequence ID" value="NZ_JAGGMB010000004.1"/>
</dbReference>
<name>A0A9X1CGN3_9BACI</name>
<dbReference type="AlphaFoldDB" id="A0A9X1CGN3"/>
<dbReference type="PROSITE" id="PS51257">
    <property type="entry name" value="PROKAR_LIPOPROTEIN"/>
    <property type="match status" value="1"/>
</dbReference>
<dbReference type="Pfam" id="PF09580">
    <property type="entry name" value="Spore_YhcN_YlaJ"/>
    <property type="match status" value="1"/>
</dbReference>
<dbReference type="OrthoDB" id="2969417at2"/>
<reference evidence="3" key="1">
    <citation type="submission" date="2021-03" db="EMBL/GenBank/DDBJ databases">
        <title>Genomic Encyclopedia of Type Strains, Phase IV (KMG-IV): sequencing the most valuable type-strain genomes for metagenomic binning, comparative biology and taxonomic classification.</title>
        <authorList>
            <person name="Goeker M."/>
        </authorList>
    </citation>
    <scope>NUCLEOTIDE SEQUENCE</scope>
    <source>
        <strain evidence="3">DSM 107338</strain>
    </source>
</reference>
<dbReference type="InterPro" id="IPR019076">
    <property type="entry name" value="Spore_lipoprot_YhcN/YlaJ-like"/>
</dbReference>
<proteinExistence type="predicted"/>
<dbReference type="EMBL" id="JAGGMB010000004">
    <property type="protein sequence ID" value="MBP2077458.1"/>
    <property type="molecule type" value="Genomic_DNA"/>
</dbReference>
<protein>
    <recommendedName>
        <fullName evidence="5">Sporulation lipoprotein YhcN/YlaJ</fullName>
    </recommendedName>
</protein>
<evidence type="ECO:0008006" key="5">
    <source>
        <dbReference type="Google" id="ProtNLM"/>
    </source>
</evidence>
<keyword evidence="2" id="KW-0732">Signal</keyword>
<feature type="compositionally biased region" description="Polar residues" evidence="1">
    <location>
        <begin position="51"/>
        <end position="70"/>
    </location>
</feature>
<evidence type="ECO:0000256" key="1">
    <source>
        <dbReference type="SAM" id="MobiDB-lite"/>
    </source>
</evidence>
<evidence type="ECO:0000313" key="3">
    <source>
        <dbReference type="EMBL" id="MBP2077458.1"/>
    </source>
</evidence>
<feature type="compositionally biased region" description="Basic and acidic residues" evidence="1">
    <location>
        <begin position="39"/>
        <end position="50"/>
    </location>
</feature>
<dbReference type="Proteomes" id="UP001138793">
    <property type="component" value="Unassembled WGS sequence"/>
</dbReference>
<evidence type="ECO:0000256" key="2">
    <source>
        <dbReference type="SAM" id="SignalP"/>
    </source>
</evidence>
<sequence length="185" mass="21302">MFIKRGISLMMLLLLVAGCNAGQDTSEQRRDNTIQPIHFEPETNANDRYETNQPSIGEQGGYPQSEQEGVNASDFSHYSDAFTNEESARITKELSKQKDIIQTQVASTEDRIVVAVILREHFDHDVSHHIEEEVKKIVPDTDKQIIVYTDDIEWDRMKNLDARLQAKYNGDDLERFVEDLFQLND</sequence>
<evidence type="ECO:0000313" key="4">
    <source>
        <dbReference type="Proteomes" id="UP001138793"/>
    </source>
</evidence>
<comment type="caution">
    <text evidence="3">The sequence shown here is derived from an EMBL/GenBank/DDBJ whole genome shotgun (WGS) entry which is preliminary data.</text>
</comment>
<feature type="region of interest" description="Disordered" evidence="1">
    <location>
        <begin position="24"/>
        <end position="70"/>
    </location>
</feature>
<feature type="signal peptide" evidence="2">
    <location>
        <begin position="1"/>
        <end position="21"/>
    </location>
</feature>
<organism evidence="3 4">
    <name type="scientific">Oceanobacillus polygoni</name>
    <dbReference type="NCBI Taxonomy" id="1235259"/>
    <lineage>
        <taxon>Bacteria</taxon>
        <taxon>Bacillati</taxon>
        <taxon>Bacillota</taxon>
        <taxon>Bacilli</taxon>
        <taxon>Bacillales</taxon>
        <taxon>Bacillaceae</taxon>
        <taxon>Oceanobacillus</taxon>
    </lineage>
</organism>
<keyword evidence="4" id="KW-1185">Reference proteome</keyword>
<accession>A0A9X1CGN3</accession>